<dbReference type="STRING" id="29170.A0A368FAR1"/>
<feature type="domain" description="Tryptophan synthase beta chain-like PALP" evidence="2">
    <location>
        <begin position="29"/>
        <end position="79"/>
    </location>
</feature>
<dbReference type="PANTHER" id="PTHR10314">
    <property type="entry name" value="CYSTATHIONINE BETA-SYNTHASE"/>
    <property type="match status" value="1"/>
</dbReference>
<dbReference type="OrthoDB" id="1415563at2759"/>
<dbReference type="InterPro" id="IPR050214">
    <property type="entry name" value="Cys_Synth/Cystath_Beta-Synth"/>
</dbReference>
<dbReference type="Proteomes" id="UP000252519">
    <property type="component" value="Unassembled WGS sequence"/>
</dbReference>
<evidence type="ECO:0000259" key="2">
    <source>
        <dbReference type="Pfam" id="PF00291"/>
    </source>
</evidence>
<dbReference type="InterPro" id="IPR036052">
    <property type="entry name" value="TrpB-like_PALP_sf"/>
</dbReference>
<sequence>MRKHSIQTDLSKTEEQVMASRDCIGEDATELIGNTPMVYLRKIGRGFPGTIAAKVEYLNPACSVKDRIGLAMVQAAEDAGQVSYLYLFFSSCHICLL</sequence>
<dbReference type="SUPFAM" id="SSF53686">
    <property type="entry name" value="Tryptophan synthase beta subunit-like PLP-dependent enzymes"/>
    <property type="match status" value="1"/>
</dbReference>
<comment type="caution">
    <text evidence="3">The sequence shown here is derived from an EMBL/GenBank/DDBJ whole genome shotgun (WGS) entry which is preliminary data.</text>
</comment>
<dbReference type="GO" id="GO:0006535">
    <property type="term" value="P:cysteine biosynthetic process from serine"/>
    <property type="evidence" value="ECO:0007669"/>
    <property type="project" value="InterPro"/>
</dbReference>
<proteinExistence type="predicted"/>
<dbReference type="EMBL" id="JOJR01002038">
    <property type="protein sequence ID" value="RCN29281.1"/>
    <property type="molecule type" value="Genomic_DNA"/>
</dbReference>
<evidence type="ECO:0000256" key="1">
    <source>
        <dbReference type="ARBA" id="ARBA00001933"/>
    </source>
</evidence>
<dbReference type="AlphaFoldDB" id="A0A368FAR1"/>
<dbReference type="InterPro" id="IPR001216">
    <property type="entry name" value="P-phosphate_BS"/>
</dbReference>
<dbReference type="Pfam" id="PF00291">
    <property type="entry name" value="PALP"/>
    <property type="match status" value="1"/>
</dbReference>
<dbReference type="Gene3D" id="3.40.50.1100">
    <property type="match status" value="1"/>
</dbReference>
<keyword evidence="4" id="KW-1185">Reference proteome</keyword>
<reference evidence="3 4" key="1">
    <citation type="submission" date="2014-10" db="EMBL/GenBank/DDBJ databases">
        <title>Draft genome of the hookworm Ancylostoma caninum.</title>
        <authorList>
            <person name="Mitreva M."/>
        </authorList>
    </citation>
    <scope>NUCLEOTIDE SEQUENCE [LARGE SCALE GENOMIC DNA]</scope>
    <source>
        <strain evidence="3 4">Baltimore</strain>
    </source>
</reference>
<evidence type="ECO:0000313" key="4">
    <source>
        <dbReference type="Proteomes" id="UP000252519"/>
    </source>
</evidence>
<gene>
    <name evidence="3" type="ORF">ANCCAN_24964</name>
</gene>
<protein>
    <recommendedName>
        <fullName evidence="2">Tryptophan synthase beta chain-like PALP domain-containing protein</fullName>
    </recommendedName>
</protein>
<accession>A0A368FAR1</accession>
<organism evidence="3 4">
    <name type="scientific">Ancylostoma caninum</name>
    <name type="common">Dog hookworm</name>
    <dbReference type="NCBI Taxonomy" id="29170"/>
    <lineage>
        <taxon>Eukaryota</taxon>
        <taxon>Metazoa</taxon>
        <taxon>Ecdysozoa</taxon>
        <taxon>Nematoda</taxon>
        <taxon>Chromadorea</taxon>
        <taxon>Rhabditida</taxon>
        <taxon>Rhabditina</taxon>
        <taxon>Rhabditomorpha</taxon>
        <taxon>Strongyloidea</taxon>
        <taxon>Ancylostomatidae</taxon>
        <taxon>Ancylostomatinae</taxon>
        <taxon>Ancylostoma</taxon>
    </lineage>
</organism>
<dbReference type="InterPro" id="IPR001926">
    <property type="entry name" value="TrpB-like_PALP"/>
</dbReference>
<name>A0A368FAR1_ANCCA</name>
<evidence type="ECO:0000313" key="3">
    <source>
        <dbReference type="EMBL" id="RCN29281.1"/>
    </source>
</evidence>
<dbReference type="PROSITE" id="PS00901">
    <property type="entry name" value="CYS_SYNTHASE"/>
    <property type="match status" value="1"/>
</dbReference>
<comment type="cofactor">
    <cofactor evidence="1">
        <name>pyridoxal 5'-phosphate</name>
        <dbReference type="ChEBI" id="CHEBI:597326"/>
    </cofactor>
</comment>